<dbReference type="GO" id="GO:0016874">
    <property type="term" value="F:ligase activity"/>
    <property type="evidence" value="ECO:0007669"/>
    <property type="project" value="UniProtKB-KW"/>
</dbReference>
<dbReference type="InterPro" id="IPR011761">
    <property type="entry name" value="ATP-grasp"/>
</dbReference>
<keyword evidence="3 4" id="KW-0067">ATP-binding</keyword>
<name>A0A402A913_9CHLR</name>
<organism evidence="6 7">
    <name type="scientific">Tengunoibacter tsumagoiensis</name>
    <dbReference type="NCBI Taxonomy" id="2014871"/>
    <lineage>
        <taxon>Bacteria</taxon>
        <taxon>Bacillati</taxon>
        <taxon>Chloroflexota</taxon>
        <taxon>Ktedonobacteria</taxon>
        <taxon>Ktedonobacterales</taxon>
        <taxon>Dictyobacteraceae</taxon>
        <taxon>Tengunoibacter</taxon>
    </lineage>
</organism>
<dbReference type="Gene3D" id="3.40.50.20">
    <property type="match status" value="1"/>
</dbReference>
<evidence type="ECO:0000259" key="5">
    <source>
        <dbReference type="PROSITE" id="PS50975"/>
    </source>
</evidence>
<dbReference type="GO" id="GO:0046872">
    <property type="term" value="F:metal ion binding"/>
    <property type="evidence" value="ECO:0007669"/>
    <property type="project" value="InterPro"/>
</dbReference>
<dbReference type="InterPro" id="IPR040570">
    <property type="entry name" value="LAL_C2"/>
</dbReference>
<dbReference type="EMBL" id="BIFR01000002">
    <property type="protein sequence ID" value="GCE15619.1"/>
    <property type="molecule type" value="Genomic_DNA"/>
</dbReference>
<evidence type="ECO:0000256" key="2">
    <source>
        <dbReference type="ARBA" id="ARBA00022741"/>
    </source>
</evidence>
<dbReference type="AlphaFoldDB" id="A0A402A913"/>
<keyword evidence="2 4" id="KW-0547">Nucleotide-binding</keyword>
<dbReference type="PANTHER" id="PTHR43585">
    <property type="entry name" value="FUMIPYRROLE BIOSYNTHESIS PROTEIN C"/>
    <property type="match status" value="1"/>
</dbReference>
<proteinExistence type="predicted"/>
<evidence type="ECO:0000256" key="3">
    <source>
        <dbReference type="ARBA" id="ARBA00022840"/>
    </source>
</evidence>
<gene>
    <name evidence="6" type="ORF">KTT_54780</name>
</gene>
<keyword evidence="7" id="KW-1185">Reference proteome</keyword>
<dbReference type="OrthoDB" id="9803907at2"/>
<feature type="domain" description="ATP-grasp" evidence="5">
    <location>
        <begin position="112"/>
        <end position="329"/>
    </location>
</feature>
<dbReference type="RefSeq" id="WP_126583049.1">
    <property type="nucleotide sequence ID" value="NZ_BIFR01000002.1"/>
</dbReference>
<dbReference type="SUPFAM" id="SSF56059">
    <property type="entry name" value="Glutathione synthetase ATP-binding domain-like"/>
    <property type="match status" value="1"/>
</dbReference>
<dbReference type="InterPro" id="IPR052032">
    <property type="entry name" value="ATP-dep_AA_Ligase"/>
</dbReference>
<evidence type="ECO:0000313" key="6">
    <source>
        <dbReference type="EMBL" id="GCE15619.1"/>
    </source>
</evidence>
<reference evidence="7" key="1">
    <citation type="submission" date="2018-12" db="EMBL/GenBank/DDBJ databases">
        <title>Tengunoibacter tsumagoiensis gen. nov., sp. nov., Dictyobacter kobayashii sp. nov., D. alpinus sp. nov., and D. joshuensis sp. nov. and description of Dictyobacteraceae fam. nov. within the order Ktedonobacterales isolated from Tengu-no-mugimeshi.</title>
        <authorList>
            <person name="Wang C.M."/>
            <person name="Zheng Y."/>
            <person name="Sakai Y."/>
            <person name="Toyoda A."/>
            <person name="Minakuchi Y."/>
            <person name="Abe K."/>
            <person name="Yokota A."/>
            <person name="Yabe S."/>
        </authorList>
    </citation>
    <scope>NUCLEOTIDE SEQUENCE [LARGE SCALE GENOMIC DNA]</scope>
    <source>
        <strain evidence="7">Uno3</strain>
    </source>
</reference>
<evidence type="ECO:0000256" key="4">
    <source>
        <dbReference type="PROSITE-ProRule" id="PRU00409"/>
    </source>
</evidence>
<dbReference type="Pfam" id="PF18603">
    <property type="entry name" value="LAL_C2"/>
    <property type="match status" value="1"/>
</dbReference>
<keyword evidence="1" id="KW-0436">Ligase</keyword>
<dbReference type="GO" id="GO:0005524">
    <property type="term" value="F:ATP binding"/>
    <property type="evidence" value="ECO:0007669"/>
    <property type="project" value="UniProtKB-UniRule"/>
</dbReference>
<dbReference type="Gene3D" id="3.30.470.20">
    <property type="entry name" value="ATP-grasp fold, B domain"/>
    <property type="match status" value="1"/>
</dbReference>
<evidence type="ECO:0000313" key="7">
    <source>
        <dbReference type="Proteomes" id="UP000287352"/>
    </source>
</evidence>
<dbReference type="PROSITE" id="PS50975">
    <property type="entry name" value="ATP_GRASP"/>
    <property type="match status" value="1"/>
</dbReference>
<dbReference type="PANTHER" id="PTHR43585:SF2">
    <property type="entry name" value="ATP-GRASP ENZYME FSQD"/>
    <property type="match status" value="1"/>
</dbReference>
<comment type="caution">
    <text evidence="6">The sequence shown here is derived from an EMBL/GenBank/DDBJ whole genome shotgun (WGS) entry which is preliminary data.</text>
</comment>
<dbReference type="Proteomes" id="UP000287352">
    <property type="component" value="Unassembled WGS sequence"/>
</dbReference>
<dbReference type="Pfam" id="PF13535">
    <property type="entry name" value="ATP-grasp_4"/>
    <property type="match status" value="1"/>
</dbReference>
<accession>A0A402A913</accession>
<evidence type="ECO:0000256" key="1">
    <source>
        <dbReference type="ARBA" id="ARBA00022598"/>
    </source>
</evidence>
<protein>
    <submittedName>
        <fullName evidence="6">Phosphoribosylglycinamide synthetase</fullName>
    </submittedName>
</protein>
<sequence>MSKKKNLLVVASSLNPKLLKTPKGMGLRVILAAREAPADPSLYDVFLPVEHKDEKAVVDVVKHYVTTQEPIDAVACFHEGSIHAAARVVDLLQVPGNSYQSVRTMRDKYLTSIALKKANVPAPRTALVVTLDEAYRAAEEIGYPLIIKPQAGAVSQGVVKVHHPEELKEAYQVISTIFQQEYFERGAQKVANLASEFYMDDIEGVLLQEFVPGFEVAIDLVYGQGEYLVLAIHDKPHQWDEPYFIERMYVTPSHFSEAVQQALIETAIRGLKAVGAETGAAHVELRVTETGPKIIEINGRLGGTTAYVQESILTSTGLWGPEEYLRVVLGEAPTLKPVERKPAGFVGVEVEQPGRIESFAGVEETLALPGVLGIRWYLKPGDSMVLGYPENPYVFFAHVLVEGPSYEEVIATMHKVQGLLRAVVVENV</sequence>